<evidence type="ECO:0000256" key="1">
    <source>
        <dbReference type="ARBA" id="ARBA00001947"/>
    </source>
</evidence>
<dbReference type="PANTHER" id="PTHR11705">
    <property type="entry name" value="PROTEASE FAMILY M14 CARBOXYPEPTIDASE A,B"/>
    <property type="match status" value="1"/>
</dbReference>
<keyword evidence="6" id="KW-1185">Reference proteome</keyword>
<dbReference type="RefSeq" id="XP_001419063.1">
    <property type="nucleotide sequence ID" value="XM_001419026.1"/>
</dbReference>
<dbReference type="InterPro" id="IPR034269">
    <property type="entry name" value="At5g42320_M14_CPD"/>
</dbReference>
<gene>
    <name evidence="5" type="ORF">OSTLU_42459</name>
</gene>
<dbReference type="PROSITE" id="PS52035">
    <property type="entry name" value="PEPTIDASE_M14"/>
    <property type="match status" value="1"/>
</dbReference>
<comment type="cofactor">
    <cofactor evidence="1">
        <name>Zn(2+)</name>
        <dbReference type="ChEBI" id="CHEBI:29105"/>
    </cofactor>
</comment>
<dbReference type="STRING" id="436017.A4S0Z7"/>
<dbReference type="Gramene" id="ABO97356">
    <property type="protein sequence ID" value="ABO97356"/>
    <property type="gene ID" value="OSTLU_42459"/>
</dbReference>
<dbReference type="EMBL" id="CP000588">
    <property type="protein sequence ID" value="ABO97356.1"/>
    <property type="molecule type" value="Genomic_DNA"/>
</dbReference>
<dbReference type="SUPFAM" id="SSF53187">
    <property type="entry name" value="Zn-dependent exopeptidases"/>
    <property type="match status" value="1"/>
</dbReference>
<feature type="active site" description="Proton donor/acceptor" evidence="3">
    <location>
        <position position="248"/>
    </location>
</feature>
<organism evidence="5 6">
    <name type="scientific">Ostreococcus lucimarinus (strain CCE9901)</name>
    <dbReference type="NCBI Taxonomy" id="436017"/>
    <lineage>
        <taxon>Eukaryota</taxon>
        <taxon>Viridiplantae</taxon>
        <taxon>Chlorophyta</taxon>
        <taxon>Mamiellophyceae</taxon>
        <taxon>Mamiellales</taxon>
        <taxon>Bathycoccaceae</taxon>
        <taxon>Ostreococcus</taxon>
    </lineage>
</organism>
<evidence type="ECO:0000259" key="4">
    <source>
        <dbReference type="PROSITE" id="PS52035"/>
    </source>
</evidence>
<reference evidence="5 6" key="1">
    <citation type="journal article" date="2007" name="Proc. Natl. Acad. Sci. U.S.A.">
        <title>The tiny eukaryote Ostreococcus provides genomic insights into the paradox of plankton speciation.</title>
        <authorList>
            <person name="Palenik B."/>
            <person name="Grimwood J."/>
            <person name="Aerts A."/>
            <person name="Rouze P."/>
            <person name="Salamov A."/>
            <person name="Putnam N."/>
            <person name="Dupont C."/>
            <person name="Jorgensen R."/>
            <person name="Derelle E."/>
            <person name="Rombauts S."/>
            <person name="Zhou K."/>
            <person name="Otillar R."/>
            <person name="Merchant S.S."/>
            <person name="Podell S."/>
            <person name="Gaasterland T."/>
            <person name="Napoli C."/>
            <person name="Gendler K."/>
            <person name="Manuell A."/>
            <person name="Tai V."/>
            <person name="Vallon O."/>
            <person name="Piganeau G."/>
            <person name="Jancek S."/>
            <person name="Heijde M."/>
            <person name="Jabbari K."/>
            <person name="Bowler C."/>
            <person name="Lohr M."/>
            <person name="Robbens S."/>
            <person name="Werner G."/>
            <person name="Dubchak I."/>
            <person name="Pazour G.J."/>
            <person name="Ren Q."/>
            <person name="Paulsen I."/>
            <person name="Delwiche C."/>
            <person name="Schmutz J."/>
            <person name="Rokhsar D."/>
            <person name="Van de Peer Y."/>
            <person name="Moreau H."/>
            <person name="Grigoriev I.V."/>
        </authorList>
    </citation>
    <scope>NUCLEOTIDE SEQUENCE [LARGE SCALE GENOMIC DNA]</scope>
    <source>
        <strain evidence="5 6">CCE9901</strain>
    </source>
</reference>
<dbReference type="GO" id="GO:0006508">
    <property type="term" value="P:proteolysis"/>
    <property type="evidence" value="ECO:0007669"/>
    <property type="project" value="InterPro"/>
</dbReference>
<dbReference type="GO" id="GO:0008270">
    <property type="term" value="F:zinc ion binding"/>
    <property type="evidence" value="ECO:0007669"/>
    <property type="project" value="InterPro"/>
</dbReference>
<accession>A4S0Z7</accession>
<dbReference type="GeneID" id="5003399"/>
<dbReference type="eggNOG" id="KOG2650">
    <property type="taxonomic scope" value="Eukaryota"/>
</dbReference>
<proteinExistence type="inferred from homology"/>
<dbReference type="HOGENOM" id="CLU_065471_0_0_1"/>
<dbReference type="PANTHER" id="PTHR11705:SF119">
    <property type="entry name" value="OS02G0119300 PROTEIN"/>
    <property type="match status" value="1"/>
</dbReference>
<dbReference type="AlphaFoldDB" id="A4S0Z7"/>
<evidence type="ECO:0000256" key="2">
    <source>
        <dbReference type="ARBA" id="ARBA00005988"/>
    </source>
</evidence>
<dbReference type="KEGG" id="olu:OSTLU_42459"/>
<name>A4S0Z7_OSTLU</name>
<sequence>MTTETREDATDGYRARVDVVYARLSGADAREDGDKLRVLLNYGEHGRELVPVDAAVRLLETMAEGEDAVVALARGRGVDETRLRAMLRATTFAVVPMENERGRELVERGDPCERKNGRGVDPNRNWGVNWGVKAPDYDPKEEFPGTAPFSEPESRIFRDLVASFEPHAVVNWHSGMSAIFTPYDHVAREPTGAGAEAMMRFARVIDAEHCAKKCTLGSGGKGVGYLAHGTATDYIYEKMKVPVVYTWEIYGDLDAPFEDCHRAFNPTTKETRDAVVEAWFGAPITLVSMLDQHPDINFKHQSVVPAVASSSSFAVGDEQRRFPWTISLAFAFFTLVALRRLRRSKRGGGAAIGTSL</sequence>
<dbReference type="GO" id="GO:0004181">
    <property type="term" value="F:metallocarboxypeptidase activity"/>
    <property type="evidence" value="ECO:0007669"/>
    <property type="project" value="InterPro"/>
</dbReference>
<feature type="domain" description="Peptidase M14" evidence="4">
    <location>
        <begin position="1"/>
        <end position="282"/>
    </location>
</feature>
<dbReference type="GO" id="GO:0005615">
    <property type="term" value="C:extracellular space"/>
    <property type="evidence" value="ECO:0007669"/>
    <property type="project" value="TreeGrafter"/>
</dbReference>
<evidence type="ECO:0000256" key="3">
    <source>
        <dbReference type="PROSITE-ProRule" id="PRU01379"/>
    </source>
</evidence>
<dbReference type="OrthoDB" id="3626597at2759"/>
<dbReference type="InterPro" id="IPR000834">
    <property type="entry name" value="Peptidase_M14"/>
</dbReference>
<dbReference type="Pfam" id="PF00246">
    <property type="entry name" value="Peptidase_M14"/>
    <property type="match status" value="1"/>
</dbReference>
<evidence type="ECO:0000313" key="5">
    <source>
        <dbReference type="EMBL" id="ABO97356.1"/>
    </source>
</evidence>
<dbReference type="SMART" id="SM00631">
    <property type="entry name" value="Zn_pept"/>
    <property type="match status" value="1"/>
</dbReference>
<dbReference type="CDD" id="cd06227">
    <property type="entry name" value="M14-CPA-like"/>
    <property type="match status" value="1"/>
</dbReference>
<dbReference type="Gene3D" id="3.40.630.10">
    <property type="entry name" value="Zn peptidases"/>
    <property type="match status" value="1"/>
</dbReference>
<comment type="similarity">
    <text evidence="2 3">Belongs to the peptidase M14 family.</text>
</comment>
<evidence type="ECO:0000313" key="6">
    <source>
        <dbReference type="Proteomes" id="UP000001568"/>
    </source>
</evidence>
<protein>
    <recommendedName>
        <fullName evidence="4">Peptidase M14 domain-containing protein</fullName>
    </recommendedName>
</protein>
<dbReference type="Proteomes" id="UP000001568">
    <property type="component" value="Chromosome 8"/>
</dbReference>